<dbReference type="SUPFAM" id="SSF81531">
    <property type="entry name" value="Non-heme 11 kDa protein of cytochrome bc1 complex (Ubiquinol-cytochrome c reductase)"/>
    <property type="match status" value="1"/>
</dbReference>
<organism evidence="2 3">
    <name type="scientific">Nephila pilipes</name>
    <name type="common">Giant wood spider</name>
    <name type="synonym">Nephila maculata</name>
    <dbReference type="NCBI Taxonomy" id="299642"/>
    <lineage>
        <taxon>Eukaryota</taxon>
        <taxon>Metazoa</taxon>
        <taxon>Ecdysozoa</taxon>
        <taxon>Arthropoda</taxon>
        <taxon>Chelicerata</taxon>
        <taxon>Arachnida</taxon>
        <taxon>Araneae</taxon>
        <taxon>Araneomorphae</taxon>
        <taxon>Entelegynae</taxon>
        <taxon>Araneoidea</taxon>
        <taxon>Nephilidae</taxon>
        <taxon>Nephila</taxon>
    </lineage>
</organism>
<gene>
    <name evidence="2" type="ORF">NPIL_476371</name>
</gene>
<name>A0A8X6Q065_NEPPI</name>
<sequence>MTDAATEKDDTSQTNDDLQKDKDTYNCLKSIGCTDYKMKLIDCYEKIDRSTLPVEEICNKEIFNLIKSVDECLAKSKKESKASLFFNFG</sequence>
<dbReference type="InterPro" id="IPR036811">
    <property type="entry name" value="Ubol_cytC_Rdtase_hinge_dom_sf"/>
</dbReference>
<protein>
    <submittedName>
        <fullName evidence="2">Uncharacterized protein</fullName>
    </submittedName>
</protein>
<dbReference type="EMBL" id="BMAW01025834">
    <property type="protein sequence ID" value="GFT94165.1"/>
    <property type="molecule type" value="Genomic_DNA"/>
</dbReference>
<reference evidence="2" key="1">
    <citation type="submission" date="2020-08" db="EMBL/GenBank/DDBJ databases">
        <title>Multicomponent nature underlies the extraordinary mechanical properties of spider dragline silk.</title>
        <authorList>
            <person name="Kono N."/>
            <person name="Nakamura H."/>
            <person name="Mori M."/>
            <person name="Yoshida Y."/>
            <person name="Ohtoshi R."/>
            <person name="Malay A.D."/>
            <person name="Moran D.A.P."/>
            <person name="Tomita M."/>
            <person name="Numata K."/>
            <person name="Arakawa K."/>
        </authorList>
    </citation>
    <scope>NUCLEOTIDE SEQUENCE</scope>
</reference>
<proteinExistence type="predicted"/>
<dbReference type="Gene3D" id="1.10.287.20">
    <property type="entry name" value="Ubiquinol-cytochrome C reductase hinge domain"/>
    <property type="match status" value="1"/>
</dbReference>
<dbReference type="AlphaFoldDB" id="A0A8X6Q065"/>
<accession>A0A8X6Q065</accession>
<comment type="caution">
    <text evidence="2">The sequence shown here is derived from an EMBL/GenBank/DDBJ whole genome shotgun (WGS) entry which is preliminary data.</text>
</comment>
<keyword evidence="3" id="KW-1185">Reference proteome</keyword>
<feature type="region of interest" description="Disordered" evidence="1">
    <location>
        <begin position="1"/>
        <end position="20"/>
    </location>
</feature>
<evidence type="ECO:0000256" key="1">
    <source>
        <dbReference type="SAM" id="MobiDB-lite"/>
    </source>
</evidence>
<evidence type="ECO:0000313" key="2">
    <source>
        <dbReference type="EMBL" id="GFT94165.1"/>
    </source>
</evidence>
<evidence type="ECO:0000313" key="3">
    <source>
        <dbReference type="Proteomes" id="UP000887013"/>
    </source>
</evidence>
<dbReference type="Proteomes" id="UP000887013">
    <property type="component" value="Unassembled WGS sequence"/>
</dbReference>